<reference evidence="8 13" key="2">
    <citation type="submission" date="2016-04" db="EMBL/GenBank/DDBJ databases">
        <title>Complete genome sequence of Thermococcus thioreducens type strain OGL-20P.</title>
        <authorList>
            <person name="Oger P.M."/>
        </authorList>
    </citation>
    <scope>NUCLEOTIDE SEQUENCE [LARGE SCALE GENOMIC DNA]</scope>
    <source>
        <strain evidence="8 13">OGL-20P</strain>
    </source>
</reference>
<dbReference type="PANTHER" id="PTHR43854">
    <property type="entry name" value="INDOLEPYRUVATE OXIDOREDUCTASE SUBUNIT IORB"/>
    <property type="match status" value="1"/>
</dbReference>
<dbReference type="PATRIC" id="fig|277988.4.peg.2182"/>
<evidence type="ECO:0000313" key="10">
    <source>
        <dbReference type="EMBL" id="SEV80996.1"/>
    </source>
</evidence>
<evidence type="ECO:0000313" key="13">
    <source>
        <dbReference type="Proteomes" id="UP000250136"/>
    </source>
</evidence>
<evidence type="ECO:0000256" key="2">
    <source>
        <dbReference type="ARBA" id="ARBA00011238"/>
    </source>
</evidence>
<evidence type="ECO:0000256" key="6">
    <source>
        <dbReference type="SAM" id="Phobius"/>
    </source>
</evidence>
<keyword evidence="6" id="KW-0472">Membrane</keyword>
<keyword evidence="13" id="KW-1185">Reference proteome</keyword>
<dbReference type="NCBIfam" id="TIGR03334">
    <property type="entry name" value="IOR_beta"/>
    <property type="match status" value="1"/>
</dbReference>
<gene>
    <name evidence="8" type="ORF">A3L14_09525</name>
    <name evidence="9" type="ORF">AMR53_10400</name>
    <name evidence="10" type="ORF">SAMN05216170_0033</name>
</gene>
<dbReference type="AlphaFoldDB" id="A0A0Q2S249"/>
<evidence type="ECO:0000313" key="11">
    <source>
        <dbReference type="Proteomes" id="UP000051862"/>
    </source>
</evidence>
<dbReference type="Proteomes" id="UP000182125">
    <property type="component" value="Unassembled WGS sequence"/>
</dbReference>
<dbReference type="InterPro" id="IPR052198">
    <property type="entry name" value="IorB_Oxidoreductase"/>
</dbReference>
<comment type="catalytic activity">
    <reaction evidence="4">
        <text>indole-3-pyruvate + 2 oxidized [2Fe-2S]-[ferredoxin] + CoA = (indol-3-yl)acetyl-CoA + 2 reduced [2Fe-2S]-[ferredoxin] + CO2 + H(+)</text>
        <dbReference type="Rhea" id="RHEA:12645"/>
        <dbReference type="Rhea" id="RHEA-COMP:10000"/>
        <dbReference type="Rhea" id="RHEA-COMP:10001"/>
        <dbReference type="ChEBI" id="CHEBI:15378"/>
        <dbReference type="ChEBI" id="CHEBI:16526"/>
        <dbReference type="ChEBI" id="CHEBI:17640"/>
        <dbReference type="ChEBI" id="CHEBI:33737"/>
        <dbReference type="ChEBI" id="CHEBI:33738"/>
        <dbReference type="ChEBI" id="CHEBI:57271"/>
        <dbReference type="ChEBI" id="CHEBI:57287"/>
        <dbReference type="EC" id="1.2.7.8"/>
    </reaction>
</comment>
<evidence type="ECO:0000256" key="5">
    <source>
        <dbReference type="NCBIfam" id="TIGR03334"/>
    </source>
</evidence>
<comment type="function">
    <text evidence="1">Catalyzes the ferredoxin-dependent oxidative decarboxylation of arylpyruvates.</text>
</comment>
<dbReference type="Proteomes" id="UP000250136">
    <property type="component" value="Chromosome"/>
</dbReference>
<feature type="transmembrane region" description="Helical" evidence="6">
    <location>
        <begin position="6"/>
        <end position="30"/>
    </location>
</feature>
<evidence type="ECO:0000256" key="4">
    <source>
        <dbReference type="ARBA" id="ARBA00048332"/>
    </source>
</evidence>
<dbReference type="InterPro" id="IPR017719">
    <property type="entry name" value="Indolepyruvate_Fd_OxRdtase_bsu"/>
</dbReference>
<dbReference type="GeneID" id="33334664"/>
<comment type="subunit">
    <text evidence="2">Heterodimer of the IorA and IorB subunits.</text>
</comment>
<evidence type="ECO:0000313" key="9">
    <source>
        <dbReference type="EMBL" id="KQH81619.1"/>
    </source>
</evidence>
<dbReference type="EMBL" id="FOIW01000001">
    <property type="protein sequence ID" value="SEV80996.1"/>
    <property type="molecule type" value="Genomic_DNA"/>
</dbReference>
<evidence type="ECO:0000313" key="12">
    <source>
        <dbReference type="Proteomes" id="UP000182125"/>
    </source>
</evidence>
<organism evidence="9 11">
    <name type="scientific">Thermococcus thioreducens</name>
    <dbReference type="NCBI Taxonomy" id="277988"/>
    <lineage>
        <taxon>Archaea</taxon>
        <taxon>Methanobacteriati</taxon>
        <taxon>Methanobacteriota</taxon>
        <taxon>Thermococci</taxon>
        <taxon>Thermococcales</taxon>
        <taxon>Thermococcaceae</taxon>
        <taxon>Thermococcus</taxon>
    </lineage>
</organism>
<dbReference type="SUPFAM" id="SSF53323">
    <property type="entry name" value="Pyruvate-ferredoxin oxidoreductase, PFOR, domain III"/>
    <property type="match status" value="1"/>
</dbReference>
<dbReference type="InterPro" id="IPR002869">
    <property type="entry name" value="Pyrv_flavodox_OxRed_cen"/>
</dbReference>
<dbReference type="NCBIfam" id="NF005326">
    <property type="entry name" value="PRK06853.1-6"/>
    <property type="match status" value="1"/>
</dbReference>
<dbReference type="EMBL" id="CP015105">
    <property type="protein sequence ID" value="ASJ13111.1"/>
    <property type="molecule type" value="Genomic_DNA"/>
</dbReference>
<reference evidence="9 11" key="1">
    <citation type="submission" date="2015-08" db="EMBL/GenBank/DDBJ databases">
        <title>Thermococcus thioreducens DSM 14981 genome sequencing.</title>
        <authorList>
            <person name="Hong S.-J."/>
            <person name="Kim M.-C."/>
            <person name="Shin J.-H."/>
        </authorList>
    </citation>
    <scope>NUCLEOTIDE SEQUENCE [LARGE SCALE GENOMIC DNA]</scope>
    <source>
        <strain evidence="9 11">DSM 14981</strain>
    </source>
</reference>
<dbReference type="Pfam" id="PF01558">
    <property type="entry name" value="POR"/>
    <property type="match status" value="1"/>
</dbReference>
<keyword evidence="9" id="KW-0670">Pyruvate</keyword>
<feature type="domain" description="Pyruvate/ketoisovalerate oxidoreductase catalytic" evidence="7">
    <location>
        <begin position="14"/>
        <end position="196"/>
    </location>
</feature>
<evidence type="ECO:0000256" key="3">
    <source>
        <dbReference type="ARBA" id="ARBA00023002"/>
    </source>
</evidence>
<keyword evidence="6" id="KW-0812">Transmembrane</keyword>
<dbReference type="RefSeq" id="WP_055430191.1">
    <property type="nucleotide sequence ID" value="NZ_CP015105.1"/>
</dbReference>
<dbReference type="EMBL" id="LIXN01000020">
    <property type="protein sequence ID" value="KQH81619.1"/>
    <property type="molecule type" value="Genomic_DNA"/>
</dbReference>
<dbReference type="KEGG" id="ttd:A3L14_09525"/>
<evidence type="ECO:0000313" key="8">
    <source>
        <dbReference type="EMBL" id="ASJ13111.1"/>
    </source>
</evidence>
<evidence type="ECO:0000256" key="1">
    <source>
        <dbReference type="ARBA" id="ARBA00002995"/>
    </source>
</evidence>
<dbReference type="InterPro" id="IPR019752">
    <property type="entry name" value="Pyrv/ketoisovalerate_OxRed_cat"/>
</dbReference>
<accession>A0A0Q2S249</accession>
<dbReference type="PANTHER" id="PTHR43854:SF1">
    <property type="entry name" value="INDOLEPYRUVATE OXIDOREDUCTASE SUBUNIT IORB"/>
    <property type="match status" value="1"/>
</dbReference>
<reference evidence="10 12" key="3">
    <citation type="submission" date="2016-10" db="EMBL/GenBank/DDBJ databases">
        <authorList>
            <person name="de Groot N.N."/>
        </authorList>
    </citation>
    <scope>NUCLEOTIDE SEQUENCE [LARGE SCALE GENOMIC DNA]</scope>
    <source>
        <strain evidence="10 12">OGL-20</strain>
    </source>
</reference>
<dbReference type="EC" id="1.2.7.8" evidence="5"/>
<keyword evidence="6" id="KW-1133">Transmembrane helix</keyword>
<proteinExistence type="predicted"/>
<dbReference type="Proteomes" id="UP000051862">
    <property type="component" value="Unassembled WGS sequence"/>
</dbReference>
<evidence type="ECO:0000259" key="7">
    <source>
        <dbReference type="Pfam" id="PF01558"/>
    </source>
</evidence>
<dbReference type="OrthoDB" id="53326at2157"/>
<protein>
    <recommendedName>
        <fullName evidence="5">Indolepyruvate ferredoxin oxidoreductase subunit beta</fullName>
        <ecNumber evidence="5">1.2.7.8</ecNumber>
    </recommendedName>
</protein>
<sequence>MKVREYNIVIAGVGGQGVLTAANILGWAALRAGYKVRMGEVHGMSQRFGSVVSYVRFGEEVYGSMVPEGKGDVILGFEPVEALRYINHLRQGGMVVVNTKPIVPVQVSMGKARYPEIDEIKKIVEEDFQAKWIGFNAEELAIKAGHVVTTNTVLIGALTQIPEFPLDAEHVREVIRLSVPPKAVDMNMKAFDLGIEAAKEILGL</sequence>
<dbReference type="GO" id="GO:0043805">
    <property type="term" value="F:indolepyruvate ferredoxin oxidoreductase activity"/>
    <property type="evidence" value="ECO:0007669"/>
    <property type="project" value="UniProtKB-EC"/>
</dbReference>
<name>A0A0Q2S249_9EURY</name>
<dbReference type="Gene3D" id="3.40.920.10">
    <property type="entry name" value="Pyruvate-ferredoxin oxidoreductase, PFOR, domain III"/>
    <property type="match status" value="1"/>
</dbReference>
<dbReference type="STRING" id="277988.SAMN05216170_0033"/>
<keyword evidence="3" id="KW-0560">Oxidoreductase</keyword>